<feature type="transmembrane region" description="Helical" evidence="2">
    <location>
        <begin position="630"/>
        <end position="648"/>
    </location>
</feature>
<feature type="compositionally biased region" description="Acidic residues" evidence="1">
    <location>
        <begin position="1"/>
        <end position="17"/>
    </location>
</feature>
<evidence type="ECO:0000256" key="1">
    <source>
        <dbReference type="SAM" id="MobiDB-lite"/>
    </source>
</evidence>
<dbReference type="InterPro" id="IPR052843">
    <property type="entry name" value="ER_body_metal_sequester"/>
</dbReference>
<dbReference type="PANTHER" id="PTHR38937:SF2">
    <property type="entry name" value="MEMBRANE PROTEIN OF ER BODY-LIKE PROTEIN ISOFORM X1"/>
    <property type="match status" value="1"/>
</dbReference>
<keyword evidence="4" id="KW-1185">Reference proteome</keyword>
<dbReference type="CDD" id="cd01059">
    <property type="entry name" value="CCC1_like"/>
    <property type="match status" value="1"/>
</dbReference>
<name>A0AAV9F4R5_ACOCL</name>
<keyword evidence="2" id="KW-0812">Transmembrane</keyword>
<proteinExistence type="predicted"/>
<feature type="region of interest" description="Disordered" evidence="1">
    <location>
        <begin position="1"/>
        <end position="62"/>
    </location>
</feature>
<keyword evidence="2" id="KW-0472">Membrane</keyword>
<dbReference type="EMBL" id="JAUJYO010000003">
    <property type="protein sequence ID" value="KAK1320174.1"/>
    <property type="molecule type" value="Genomic_DNA"/>
</dbReference>
<feature type="transmembrane region" description="Helical" evidence="2">
    <location>
        <begin position="750"/>
        <end position="771"/>
    </location>
</feature>
<dbReference type="AlphaFoldDB" id="A0AAV9F4R5"/>
<sequence length="801" mass="89115">MEEEWAGEEEVQEEEEEVGLKGRPRRGKVGTERENEGVETGHGGGEGQVGERSVYFDPNQGDTSINEIGGMKLGTIDEIVVETKLLNSKAPLPLKVVDNKNILTENHQNGTHKTDVVQTTSDLFPRKTTENGTANLDHESKGHAQVSLIDENQRKEVEFDVERVLEEQETHDLYCPNCNSCITKRVILRKRKRTVREVRHEIKREKVQSVPTDLDASIVAAEITDISRDSEPEVFRCLSCFSFFIPTDCGFRLFQLFGKKETESSQDLQQVPMKNANWVSSIFESFKGKRKSYEPVPGVPLPEESNVIEGESNLNQGQRISAISKSDVGLLQTIHTETLETVKVLSRENAGNDKLQYVGKGKVEALHPSPFPEKTSSDQKGQNKPLSRPREPEEFQIKIEKYAEDFERIHAKDEKRVQIPSKSEVLLLQETPMGMGLKDLVQDSSMSNDTTLLVERNAVSSKPSLQKSIPDDEKSFVSSIAGQLPGDVHINTCKYIDDMRQKVDCISSETGVLTVQETRIDIIQHIHTEPKVIISGVDSIQPLVDMVKPMDLSEGVEEFSQNNEVVPLLASPRASPRAETEVAIVDNRLLDTARIREWDVLKSIVYGGLIEFITSIGVVSSAAGGDASTLSIVALGLANLIGGLFIIAHDLKELKNDQHGVIDPEDERSGRYWVKLGQRRHFHLHVIVAITSYILFGLLPPIIYGFSFRKSDNKEYKLIAVAAASLLCIALLAMGKARTKDPPKNYVKTIFYYVCLGVAASGLSYVVGVLIKRLLEHLGLYQHDMTAPMSSSGLFEAYSVI</sequence>
<reference evidence="3" key="2">
    <citation type="submission" date="2023-06" db="EMBL/GenBank/DDBJ databases">
        <authorList>
            <person name="Ma L."/>
            <person name="Liu K.-W."/>
            <person name="Li Z."/>
            <person name="Hsiao Y.-Y."/>
            <person name="Qi Y."/>
            <person name="Fu T."/>
            <person name="Tang G."/>
            <person name="Zhang D."/>
            <person name="Sun W.-H."/>
            <person name="Liu D.-K."/>
            <person name="Li Y."/>
            <person name="Chen G.-Z."/>
            <person name="Liu X.-D."/>
            <person name="Liao X.-Y."/>
            <person name="Jiang Y.-T."/>
            <person name="Yu X."/>
            <person name="Hao Y."/>
            <person name="Huang J."/>
            <person name="Zhao X.-W."/>
            <person name="Ke S."/>
            <person name="Chen Y.-Y."/>
            <person name="Wu W.-L."/>
            <person name="Hsu J.-L."/>
            <person name="Lin Y.-F."/>
            <person name="Huang M.-D."/>
            <person name="Li C.-Y."/>
            <person name="Huang L."/>
            <person name="Wang Z.-W."/>
            <person name="Zhao X."/>
            <person name="Zhong W.-Y."/>
            <person name="Peng D.-H."/>
            <person name="Ahmad S."/>
            <person name="Lan S."/>
            <person name="Zhang J.-S."/>
            <person name="Tsai W.-C."/>
            <person name="Van De Peer Y."/>
            <person name="Liu Z.-J."/>
        </authorList>
    </citation>
    <scope>NUCLEOTIDE SEQUENCE</scope>
    <source>
        <strain evidence="3">CP</strain>
        <tissue evidence="3">Leaves</tissue>
    </source>
</reference>
<feature type="transmembrane region" description="Helical" evidence="2">
    <location>
        <begin position="682"/>
        <end position="706"/>
    </location>
</feature>
<feature type="region of interest" description="Disordered" evidence="1">
    <location>
        <begin position="363"/>
        <end position="393"/>
    </location>
</feature>
<feature type="transmembrane region" description="Helical" evidence="2">
    <location>
        <begin position="604"/>
        <end position="623"/>
    </location>
</feature>
<evidence type="ECO:0008006" key="5">
    <source>
        <dbReference type="Google" id="ProtNLM"/>
    </source>
</evidence>
<evidence type="ECO:0000313" key="3">
    <source>
        <dbReference type="EMBL" id="KAK1320174.1"/>
    </source>
</evidence>
<gene>
    <name evidence="3" type="ORF">QJS10_CPA03g01953</name>
</gene>
<accession>A0AAV9F4R5</accession>
<comment type="caution">
    <text evidence="3">The sequence shown here is derived from an EMBL/GenBank/DDBJ whole genome shotgun (WGS) entry which is preliminary data.</text>
</comment>
<reference evidence="3" key="1">
    <citation type="journal article" date="2023" name="Nat. Commun.">
        <title>Diploid and tetraploid genomes of Acorus and the evolution of monocots.</title>
        <authorList>
            <person name="Ma L."/>
            <person name="Liu K.W."/>
            <person name="Li Z."/>
            <person name="Hsiao Y.Y."/>
            <person name="Qi Y."/>
            <person name="Fu T."/>
            <person name="Tang G.D."/>
            <person name="Zhang D."/>
            <person name="Sun W.H."/>
            <person name="Liu D.K."/>
            <person name="Li Y."/>
            <person name="Chen G.Z."/>
            <person name="Liu X.D."/>
            <person name="Liao X.Y."/>
            <person name="Jiang Y.T."/>
            <person name="Yu X."/>
            <person name="Hao Y."/>
            <person name="Huang J."/>
            <person name="Zhao X.W."/>
            <person name="Ke S."/>
            <person name="Chen Y.Y."/>
            <person name="Wu W.L."/>
            <person name="Hsu J.L."/>
            <person name="Lin Y.F."/>
            <person name="Huang M.D."/>
            <person name="Li C.Y."/>
            <person name="Huang L."/>
            <person name="Wang Z.W."/>
            <person name="Zhao X."/>
            <person name="Zhong W.Y."/>
            <person name="Peng D.H."/>
            <person name="Ahmad S."/>
            <person name="Lan S."/>
            <person name="Zhang J.S."/>
            <person name="Tsai W.C."/>
            <person name="Van de Peer Y."/>
            <person name="Liu Z.J."/>
        </authorList>
    </citation>
    <scope>NUCLEOTIDE SEQUENCE</scope>
    <source>
        <strain evidence="3">CP</strain>
    </source>
</reference>
<dbReference type="Proteomes" id="UP001180020">
    <property type="component" value="Unassembled WGS sequence"/>
</dbReference>
<protein>
    <recommendedName>
        <fullName evidence="5">Membrane protein of ER body-like protein</fullName>
    </recommendedName>
</protein>
<feature type="transmembrane region" description="Helical" evidence="2">
    <location>
        <begin position="718"/>
        <end position="738"/>
    </location>
</feature>
<evidence type="ECO:0000256" key="2">
    <source>
        <dbReference type="SAM" id="Phobius"/>
    </source>
</evidence>
<dbReference type="PANTHER" id="PTHR38937">
    <property type="entry name" value="MEMBRANE PROTEIN OF ER BODY-LIKE PROTEIN"/>
    <property type="match status" value="1"/>
</dbReference>
<organism evidence="3 4">
    <name type="scientific">Acorus calamus</name>
    <name type="common">Sweet flag</name>
    <dbReference type="NCBI Taxonomy" id="4465"/>
    <lineage>
        <taxon>Eukaryota</taxon>
        <taxon>Viridiplantae</taxon>
        <taxon>Streptophyta</taxon>
        <taxon>Embryophyta</taxon>
        <taxon>Tracheophyta</taxon>
        <taxon>Spermatophyta</taxon>
        <taxon>Magnoliopsida</taxon>
        <taxon>Liliopsida</taxon>
        <taxon>Acoraceae</taxon>
        <taxon>Acorus</taxon>
    </lineage>
</organism>
<keyword evidence="2" id="KW-1133">Transmembrane helix</keyword>
<evidence type="ECO:0000313" key="4">
    <source>
        <dbReference type="Proteomes" id="UP001180020"/>
    </source>
</evidence>